<keyword evidence="6" id="KW-0804">Transcription</keyword>
<accession>I1PY55</accession>
<dbReference type="eggNOG" id="KOG0869">
    <property type="taxonomic scope" value="Eukaryota"/>
</dbReference>
<dbReference type="SUPFAM" id="SSF47113">
    <property type="entry name" value="Histone-fold"/>
    <property type="match status" value="1"/>
</dbReference>
<dbReference type="EnsemblPlants" id="ORGLA05G0230300.1">
    <property type="protein sequence ID" value="ORGLA05G0230300.1"/>
    <property type="gene ID" value="ORGLA05G0230300"/>
</dbReference>
<dbReference type="PANTHER" id="PTHR11064:SF109">
    <property type="entry name" value="NUCLEAR TRANSCRIPTION FACTOR Y SUBUNIT B-4"/>
    <property type="match status" value="1"/>
</dbReference>
<organism evidence="10 11">
    <name type="scientific">Oryza glaberrima</name>
    <name type="common">African rice</name>
    <dbReference type="NCBI Taxonomy" id="4538"/>
    <lineage>
        <taxon>Eukaryota</taxon>
        <taxon>Viridiplantae</taxon>
        <taxon>Streptophyta</taxon>
        <taxon>Embryophyta</taxon>
        <taxon>Tracheophyta</taxon>
        <taxon>Spermatophyta</taxon>
        <taxon>Magnoliopsida</taxon>
        <taxon>Liliopsida</taxon>
        <taxon>Poales</taxon>
        <taxon>Poaceae</taxon>
        <taxon>BOP clade</taxon>
        <taxon>Oryzoideae</taxon>
        <taxon>Oryzeae</taxon>
        <taxon>Oryzinae</taxon>
        <taxon>Oryza</taxon>
    </lineage>
</organism>
<dbReference type="STRING" id="4538.I1PY55"/>
<dbReference type="Pfam" id="PF00808">
    <property type="entry name" value="CBFD_NFYB_HMF"/>
    <property type="match status" value="1"/>
</dbReference>
<evidence type="ECO:0000256" key="6">
    <source>
        <dbReference type="ARBA" id="ARBA00023163"/>
    </source>
</evidence>
<reference evidence="10 11" key="2">
    <citation type="submission" date="2018-04" db="EMBL/GenBank/DDBJ databases">
        <title>OglaRS2 (Oryza glaberrima Reference Sequence Version 2).</title>
        <authorList>
            <person name="Zhang J."/>
            <person name="Kudrna D."/>
            <person name="Lee S."/>
            <person name="Talag J."/>
            <person name="Rajasekar S."/>
            <person name="Wing R.A."/>
        </authorList>
    </citation>
    <scope>NUCLEOTIDE SEQUENCE [LARGE SCALE GENOMIC DNA]</scope>
    <source>
        <strain evidence="10 11">cv. IRGC 96717</strain>
    </source>
</reference>
<comment type="similarity">
    <text evidence="2">Belongs to the NFYB/HAP3 subunit family.</text>
</comment>
<keyword evidence="3" id="KW-0805">Transcription regulation</keyword>
<feature type="region of interest" description="Disordered" evidence="8">
    <location>
        <begin position="116"/>
        <end position="144"/>
    </location>
</feature>
<feature type="region of interest" description="Disordered" evidence="8">
    <location>
        <begin position="1"/>
        <end position="24"/>
    </location>
</feature>
<sequence length="144" mass="15587">MSEGFDGTENGGGGGGGGGVGKEQDRFLPIANIGRIMRRAVPENGKIAKDSKESVQECVSEFISFITSEASDKCLKEKRKTINGDDLIWSMGTLGFEDYVEPLKLYLRLYRETEGDTKGSRASELPVKKDVVLNGDPGSSFEGM</sequence>
<dbReference type="HOGENOM" id="CLU_066247_13_1_1"/>
<keyword evidence="11" id="KW-1185">Reference proteome</keyword>
<dbReference type="GO" id="GO:0046982">
    <property type="term" value="F:protein heterodimerization activity"/>
    <property type="evidence" value="ECO:0007669"/>
    <property type="project" value="InterPro"/>
</dbReference>
<dbReference type="InterPro" id="IPR009072">
    <property type="entry name" value="Histone-fold"/>
</dbReference>
<evidence type="ECO:0000256" key="8">
    <source>
        <dbReference type="SAM" id="MobiDB-lite"/>
    </source>
</evidence>
<evidence type="ECO:0000256" key="5">
    <source>
        <dbReference type="ARBA" id="ARBA00023159"/>
    </source>
</evidence>
<dbReference type="InterPro" id="IPR003958">
    <property type="entry name" value="CBFA_NFYB_domain"/>
</dbReference>
<dbReference type="PROSITE" id="PS00685">
    <property type="entry name" value="NFYB_HAP3"/>
    <property type="match status" value="1"/>
</dbReference>
<dbReference type="PANTHER" id="PTHR11064">
    <property type="entry name" value="CCAAT-BINDING TRANSCRIPTION FACTOR-RELATED"/>
    <property type="match status" value="1"/>
</dbReference>
<dbReference type="OMA" id="CDYEIKE"/>
<evidence type="ECO:0000256" key="2">
    <source>
        <dbReference type="ARBA" id="ARBA00009053"/>
    </source>
</evidence>
<keyword evidence="5" id="KW-0010">Activator</keyword>
<name>I1PY55_ORYGL</name>
<comment type="subcellular location">
    <subcellularLocation>
        <location evidence="1">Nucleus</location>
    </subcellularLocation>
</comment>
<feature type="domain" description="Transcription factor CBF/NF-Y/archaeal histone" evidence="9">
    <location>
        <begin position="27"/>
        <end position="91"/>
    </location>
</feature>
<evidence type="ECO:0000256" key="7">
    <source>
        <dbReference type="ARBA" id="ARBA00023242"/>
    </source>
</evidence>
<dbReference type="AlphaFoldDB" id="I1PY55"/>
<evidence type="ECO:0000259" key="9">
    <source>
        <dbReference type="Pfam" id="PF00808"/>
    </source>
</evidence>
<dbReference type="Gene3D" id="1.10.20.10">
    <property type="entry name" value="Histone, subunit A"/>
    <property type="match status" value="1"/>
</dbReference>
<dbReference type="GO" id="GO:0001228">
    <property type="term" value="F:DNA-binding transcription activator activity, RNA polymerase II-specific"/>
    <property type="evidence" value="ECO:0007669"/>
    <property type="project" value="InterPro"/>
</dbReference>
<dbReference type="Proteomes" id="UP000007306">
    <property type="component" value="Chromosome 5"/>
</dbReference>
<evidence type="ECO:0000313" key="11">
    <source>
        <dbReference type="Proteomes" id="UP000007306"/>
    </source>
</evidence>
<protein>
    <recommendedName>
        <fullName evidence="9">Transcription factor CBF/NF-Y/archaeal histone domain-containing protein</fullName>
    </recommendedName>
</protein>
<evidence type="ECO:0000256" key="3">
    <source>
        <dbReference type="ARBA" id="ARBA00023015"/>
    </source>
</evidence>
<keyword evidence="4" id="KW-0238">DNA-binding</keyword>
<feature type="compositionally biased region" description="Gly residues" evidence="8">
    <location>
        <begin position="9"/>
        <end position="21"/>
    </location>
</feature>
<evidence type="ECO:0000256" key="4">
    <source>
        <dbReference type="ARBA" id="ARBA00023125"/>
    </source>
</evidence>
<dbReference type="FunFam" id="1.10.20.10:FF:000110">
    <property type="entry name" value="Nuclear factor Y, subunit B1"/>
    <property type="match status" value="1"/>
</dbReference>
<dbReference type="GO" id="GO:0000978">
    <property type="term" value="F:RNA polymerase II cis-regulatory region sequence-specific DNA binding"/>
    <property type="evidence" value="ECO:0007669"/>
    <property type="project" value="TreeGrafter"/>
</dbReference>
<keyword evidence="7" id="KW-0539">Nucleus</keyword>
<reference evidence="10" key="1">
    <citation type="submission" date="2015-06" db="UniProtKB">
        <authorList>
            <consortium name="EnsemblPlants"/>
        </authorList>
    </citation>
    <scope>IDENTIFICATION</scope>
</reference>
<dbReference type="Gramene" id="ORGLA05G0230300.1">
    <property type="protein sequence ID" value="ORGLA05G0230300.1"/>
    <property type="gene ID" value="ORGLA05G0230300"/>
</dbReference>
<dbReference type="InterPro" id="IPR003956">
    <property type="entry name" value="Transcrpt_fac_NFYB/HAP3_CS"/>
</dbReference>
<proteinExistence type="inferred from homology"/>
<dbReference type="CDD" id="cd22907">
    <property type="entry name" value="HFD_NFYB"/>
    <property type="match status" value="1"/>
</dbReference>
<dbReference type="GO" id="GO:0016602">
    <property type="term" value="C:CCAAT-binding factor complex"/>
    <property type="evidence" value="ECO:0007669"/>
    <property type="project" value="InterPro"/>
</dbReference>
<evidence type="ECO:0000256" key="1">
    <source>
        <dbReference type="ARBA" id="ARBA00004123"/>
    </source>
</evidence>
<dbReference type="InterPro" id="IPR027113">
    <property type="entry name" value="Transc_fact_NFYB/HAP3"/>
</dbReference>
<feature type="compositionally biased region" description="Basic and acidic residues" evidence="8">
    <location>
        <begin position="116"/>
        <end position="131"/>
    </location>
</feature>
<evidence type="ECO:0000313" key="10">
    <source>
        <dbReference type="EnsemblPlants" id="ORGLA05G0230300.1"/>
    </source>
</evidence>
<dbReference type="PRINTS" id="PR00615">
    <property type="entry name" value="CCAATSUBUNTA"/>
</dbReference>